<dbReference type="GO" id="GO:0006310">
    <property type="term" value="P:DNA recombination"/>
    <property type="evidence" value="ECO:0007669"/>
    <property type="project" value="InterPro"/>
</dbReference>
<protein>
    <recommendedName>
        <fullName evidence="2">Single-stranded-DNA-specific exonuclease RecJ</fullName>
    </recommendedName>
</protein>
<feature type="domain" description="DDH" evidence="6">
    <location>
        <begin position="87"/>
        <end position="246"/>
    </location>
</feature>
<dbReference type="NCBIfam" id="TIGR00644">
    <property type="entry name" value="recJ"/>
    <property type="match status" value="1"/>
</dbReference>
<dbReference type="HOGENOM" id="CLU_009736_5_1_5"/>
<dbReference type="OrthoDB" id="9809852at2"/>
<evidence type="ECO:0000259" key="8">
    <source>
        <dbReference type="Pfam" id="PF17768"/>
    </source>
</evidence>
<dbReference type="Pfam" id="PF01368">
    <property type="entry name" value="DHH"/>
    <property type="match status" value="1"/>
</dbReference>
<evidence type="ECO:0000256" key="1">
    <source>
        <dbReference type="ARBA" id="ARBA00005915"/>
    </source>
</evidence>
<dbReference type="GO" id="GO:0006281">
    <property type="term" value="P:DNA repair"/>
    <property type="evidence" value="ECO:0007669"/>
    <property type="project" value="InterPro"/>
</dbReference>
<dbReference type="InterPro" id="IPR041122">
    <property type="entry name" value="RecJ_OB"/>
</dbReference>
<evidence type="ECO:0000313" key="10">
    <source>
        <dbReference type="Proteomes" id="UP000001494"/>
    </source>
</evidence>
<dbReference type="InterPro" id="IPR001667">
    <property type="entry name" value="DDH_dom"/>
</dbReference>
<name>A0A0H3FVX6_ZYMMA</name>
<dbReference type="Gene3D" id="3.90.1640.30">
    <property type="match status" value="1"/>
</dbReference>
<organism evidence="9 10">
    <name type="scientific">Zymomonas mobilis subsp. mobilis (strain ATCC 10988 / DSM 424 / LMG 404 / NCIMB 8938 / NRRL B-806 / ZM1)</name>
    <dbReference type="NCBI Taxonomy" id="555217"/>
    <lineage>
        <taxon>Bacteria</taxon>
        <taxon>Pseudomonadati</taxon>
        <taxon>Pseudomonadota</taxon>
        <taxon>Alphaproteobacteria</taxon>
        <taxon>Sphingomonadales</taxon>
        <taxon>Zymomonadaceae</taxon>
        <taxon>Zymomonas</taxon>
    </lineage>
</organism>
<dbReference type="PANTHER" id="PTHR30255:SF2">
    <property type="entry name" value="SINGLE-STRANDED-DNA-SPECIFIC EXONUCLEASE RECJ"/>
    <property type="match status" value="1"/>
</dbReference>
<dbReference type="KEGG" id="zmm:Zmob_0105"/>
<dbReference type="AlphaFoldDB" id="A0A0H3FVX6"/>
<accession>A0A0H3FVX6</accession>
<dbReference type="Proteomes" id="UP000001494">
    <property type="component" value="Chromosome"/>
</dbReference>
<dbReference type="InterPro" id="IPR038763">
    <property type="entry name" value="DHH_sf"/>
</dbReference>
<dbReference type="GO" id="GO:0003676">
    <property type="term" value="F:nucleic acid binding"/>
    <property type="evidence" value="ECO:0007669"/>
    <property type="project" value="InterPro"/>
</dbReference>
<evidence type="ECO:0000256" key="2">
    <source>
        <dbReference type="ARBA" id="ARBA00019841"/>
    </source>
</evidence>
<dbReference type="InterPro" id="IPR004610">
    <property type="entry name" value="RecJ"/>
</dbReference>
<dbReference type="GO" id="GO:0008409">
    <property type="term" value="F:5'-3' exonuclease activity"/>
    <property type="evidence" value="ECO:0007669"/>
    <property type="project" value="InterPro"/>
</dbReference>
<evidence type="ECO:0000259" key="6">
    <source>
        <dbReference type="Pfam" id="PF01368"/>
    </source>
</evidence>
<keyword evidence="3" id="KW-0540">Nuclease</keyword>
<evidence type="ECO:0000259" key="7">
    <source>
        <dbReference type="Pfam" id="PF02272"/>
    </source>
</evidence>
<dbReference type="InterPro" id="IPR003156">
    <property type="entry name" value="DHHA1_dom"/>
</dbReference>
<dbReference type="SUPFAM" id="SSF64182">
    <property type="entry name" value="DHH phosphoesterases"/>
    <property type="match status" value="1"/>
</dbReference>
<feature type="domain" description="DHHA1" evidence="7">
    <location>
        <begin position="363"/>
        <end position="458"/>
    </location>
</feature>
<evidence type="ECO:0000313" key="9">
    <source>
        <dbReference type="EMBL" id="AEH61958.1"/>
    </source>
</evidence>
<dbReference type="PANTHER" id="PTHR30255">
    <property type="entry name" value="SINGLE-STRANDED-DNA-SPECIFIC EXONUCLEASE RECJ"/>
    <property type="match status" value="1"/>
</dbReference>
<dbReference type="Pfam" id="PF17768">
    <property type="entry name" value="RecJ_OB"/>
    <property type="match status" value="1"/>
</dbReference>
<proteinExistence type="inferred from homology"/>
<dbReference type="InterPro" id="IPR051673">
    <property type="entry name" value="SSDNA_exonuclease_RecJ"/>
</dbReference>
<reference evidence="9 10" key="1">
    <citation type="journal article" date="2011" name="J. Bacteriol.">
        <title>Genome sequence of the ethanol-producing Zymomonas mobilis subsp. mobilis lectotype strain ATCC 10988.</title>
        <authorList>
            <person name="Pappas K.M."/>
            <person name="Kouvelis V.N."/>
            <person name="Saunders E."/>
            <person name="Brettin T.S."/>
            <person name="Bruce D."/>
            <person name="Detter C."/>
            <person name="Balakireva M."/>
            <person name="Han C.S."/>
            <person name="Savvakis G."/>
            <person name="Kyrpides N.C."/>
            <person name="Typas M.A."/>
        </authorList>
    </citation>
    <scope>NUCLEOTIDE SEQUENCE [LARGE SCALE GENOMIC DNA]</scope>
    <source>
        <strain evidence="10">ATCC 10988 / DSM 424 / CCUG 17860 / LMG 404 / NCIMB 8938 / NRRL B-806 / ZM1</strain>
    </source>
</reference>
<dbReference type="EMBL" id="CP002850">
    <property type="protein sequence ID" value="AEH61958.1"/>
    <property type="molecule type" value="Genomic_DNA"/>
</dbReference>
<feature type="domain" description="RecJ OB" evidence="8">
    <location>
        <begin position="472"/>
        <end position="582"/>
    </location>
</feature>
<keyword evidence="4" id="KW-0378">Hydrolase</keyword>
<dbReference type="RefSeq" id="WP_014500331.1">
    <property type="nucleotide sequence ID" value="NC_017262.1"/>
</dbReference>
<dbReference type="Gene3D" id="3.10.310.30">
    <property type="match status" value="1"/>
</dbReference>
<keyword evidence="5 9" id="KW-0269">Exonuclease</keyword>
<dbReference type="Pfam" id="PF02272">
    <property type="entry name" value="DHHA1"/>
    <property type="match status" value="1"/>
</dbReference>
<comment type="similarity">
    <text evidence="1">Belongs to the RecJ family.</text>
</comment>
<evidence type="ECO:0000256" key="4">
    <source>
        <dbReference type="ARBA" id="ARBA00022801"/>
    </source>
</evidence>
<gene>
    <name evidence="9" type="ordered locus">Zmob_0105</name>
</gene>
<sequence>MANLVCGVSSSALGQAWQWRGQNSGFSGENPLEDLIDRILITRGCPRESLSAYRDPKIKNFMPDPSLLCDMDRAAERLAKAIYKKESIVIFGDYDVDGATSSALMIDLLRQLGVNAGYYIPDRVAEGYGPAVQSMRKLAEEGANLVVTVDCGAQAYEALEAAKEAGLDVVVVDHHQCQPQLPEAHAVVNPNRLDEEEGAQYGHLAAVGVAFLLAAALVRHLRQDGYFSDRPEPKLMALLDLVALGTVADVAALHGLNRAFVAQGLKVMAARYRPGIAALLDVAGVSRPPTTYDLGFILGPRINAGGRVGKSDLGVRLLTSLDKNECENLALALNQFNLERRSIEQTVTEAAEGLCEEQVERPVMVVAGEGWHPGVIGIVAGRLKQKYDRPIIVIGIDEEGNGKGSGRSLSGVDLGAAVLSAKQAGLLVNGGGHAMAAGLSIKKNQIEDFATFISERVQKDVETARANKALLIDEVLSAGGVNLSLIEALEAGGPYGAGWPSPHVVAGPVYAIQTRILKEKHLSVIFKGQDGQSFKAIAFNAVETPITQIVVAAGRDRKLWVAGKIQLNEWNGRKDAQLHIEDIAWA</sequence>
<evidence type="ECO:0000256" key="3">
    <source>
        <dbReference type="ARBA" id="ARBA00022722"/>
    </source>
</evidence>
<evidence type="ECO:0000256" key="5">
    <source>
        <dbReference type="ARBA" id="ARBA00022839"/>
    </source>
</evidence>
<dbReference type="eggNOG" id="COG0608">
    <property type="taxonomic scope" value="Bacteria"/>
</dbReference>